<dbReference type="PATRIC" id="fig|1121439.3.peg.729"/>
<keyword evidence="4" id="KW-1185">Reference proteome</keyword>
<dbReference type="SUPFAM" id="SSF89919">
    <property type="entry name" value="Ribosome-binding factor A, RbfA"/>
    <property type="match status" value="1"/>
</dbReference>
<dbReference type="Proteomes" id="UP000014975">
    <property type="component" value="Unassembled WGS sequence"/>
</dbReference>
<comment type="similarity">
    <text evidence="2">Belongs to the RbfA family.</text>
</comment>
<dbReference type="Pfam" id="PF02033">
    <property type="entry name" value="RBFA"/>
    <property type="match status" value="1"/>
</dbReference>
<dbReference type="InterPro" id="IPR020053">
    <property type="entry name" value="Ribosome-bd_factorA_CS"/>
</dbReference>
<sequence>MKHATSRRADRAGDLIMREIARLLAEEVADPRLELVTVSGVRLNADFSVALVLLTYSGGPERHKQVHEALDRARGFLRSRLGKALKMKKIPELRFQDDEFLEEMVYERRP</sequence>
<dbReference type="GO" id="GO:0005829">
    <property type="term" value="C:cytosol"/>
    <property type="evidence" value="ECO:0007669"/>
    <property type="project" value="TreeGrafter"/>
</dbReference>
<reference evidence="3 4" key="1">
    <citation type="journal article" date="2013" name="Genome Announc.">
        <title>Draft genome sequences for three mercury-methylating, sulfate-reducing bacteria.</title>
        <authorList>
            <person name="Brown S.D."/>
            <person name="Hurt R.A.Jr."/>
            <person name="Gilmour C.C."/>
            <person name="Elias D.A."/>
        </authorList>
    </citation>
    <scope>NUCLEOTIDE SEQUENCE [LARGE SCALE GENOMIC DNA]</scope>
    <source>
        <strain evidence="3 4">DSM 16529</strain>
    </source>
</reference>
<dbReference type="RefSeq" id="WP_020886223.1">
    <property type="nucleotide sequence ID" value="NZ_ATHI01000005.1"/>
</dbReference>
<dbReference type="InterPro" id="IPR000238">
    <property type="entry name" value="RbfA"/>
</dbReference>
<comment type="function">
    <text evidence="2">One of several proteins that assist in the late maturation steps of the functional core of the 30S ribosomal subunit. Associates with free 30S ribosomal subunits (but not with 30S subunits that are part of 70S ribosomes or polysomes). Required for efficient processing of 16S rRNA. May interact with the 5'-terminal helix region of 16S rRNA.</text>
</comment>
<dbReference type="HAMAP" id="MF_00003">
    <property type="entry name" value="RbfA"/>
    <property type="match status" value="1"/>
</dbReference>
<dbReference type="OrthoDB" id="307788at2"/>
<organism evidence="3 4">
    <name type="scientific">Alkalidesulfovibrio alkalitolerans DSM 16529</name>
    <dbReference type="NCBI Taxonomy" id="1121439"/>
    <lineage>
        <taxon>Bacteria</taxon>
        <taxon>Pseudomonadati</taxon>
        <taxon>Thermodesulfobacteriota</taxon>
        <taxon>Desulfovibrionia</taxon>
        <taxon>Desulfovibrionales</taxon>
        <taxon>Desulfovibrionaceae</taxon>
        <taxon>Alkalidesulfovibrio</taxon>
    </lineage>
</organism>
<dbReference type="AlphaFoldDB" id="S7UM20"/>
<evidence type="ECO:0000256" key="1">
    <source>
        <dbReference type="ARBA" id="ARBA00022517"/>
    </source>
</evidence>
<evidence type="ECO:0000256" key="2">
    <source>
        <dbReference type="HAMAP-Rule" id="MF_00003"/>
    </source>
</evidence>
<dbReference type="Gene3D" id="3.30.300.20">
    <property type="match status" value="1"/>
</dbReference>
<dbReference type="GO" id="GO:0030490">
    <property type="term" value="P:maturation of SSU-rRNA"/>
    <property type="evidence" value="ECO:0007669"/>
    <property type="project" value="UniProtKB-UniRule"/>
</dbReference>
<dbReference type="GO" id="GO:0043024">
    <property type="term" value="F:ribosomal small subunit binding"/>
    <property type="evidence" value="ECO:0007669"/>
    <property type="project" value="TreeGrafter"/>
</dbReference>
<gene>
    <name evidence="2" type="primary">rbfA</name>
    <name evidence="3" type="ORF">dsat_2337</name>
</gene>
<name>S7UM20_9BACT</name>
<proteinExistence type="inferred from homology"/>
<keyword evidence="2" id="KW-0963">Cytoplasm</keyword>
<dbReference type="PANTHER" id="PTHR33515:SF1">
    <property type="entry name" value="RIBOSOME-BINDING FACTOR A, CHLOROPLASTIC-RELATED"/>
    <property type="match status" value="1"/>
</dbReference>
<comment type="subunit">
    <text evidence="2">Monomer. Binds 30S ribosomal subunits, but not 50S ribosomal subunits or 70S ribosomes.</text>
</comment>
<dbReference type="PANTHER" id="PTHR33515">
    <property type="entry name" value="RIBOSOME-BINDING FACTOR A, CHLOROPLASTIC-RELATED"/>
    <property type="match status" value="1"/>
</dbReference>
<dbReference type="PROSITE" id="PS01319">
    <property type="entry name" value="RBFA"/>
    <property type="match status" value="1"/>
</dbReference>
<dbReference type="InterPro" id="IPR023799">
    <property type="entry name" value="RbfA_dom_sf"/>
</dbReference>
<accession>S7UM20</accession>
<dbReference type="eggNOG" id="COG0858">
    <property type="taxonomic scope" value="Bacteria"/>
</dbReference>
<comment type="caution">
    <text evidence="3">The sequence shown here is derived from an EMBL/GenBank/DDBJ whole genome shotgun (WGS) entry which is preliminary data.</text>
</comment>
<keyword evidence="1 2" id="KW-0690">Ribosome biogenesis</keyword>
<evidence type="ECO:0000313" key="3">
    <source>
        <dbReference type="EMBL" id="EPR34974.1"/>
    </source>
</evidence>
<dbReference type="EMBL" id="ATHI01000005">
    <property type="protein sequence ID" value="EPR34974.1"/>
    <property type="molecule type" value="Genomic_DNA"/>
</dbReference>
<comment type="subcellular location">
    <subcellularLocation>
        <location evidence="2">Cytoplasm</location>
    </subcellularLocation>
</comment>
<dbReference type="STRING" id="1121439.dsat_2337"/>
<evidence type="ECO:0000313" key="4">
    <source>
        <dbReference type="Proteomes" id="UP000014975"/>
    </source>
</evidence>
<protein>
    <recommendedName>
        <fullName evidence="2">Ribosome-binding factor A</fullName>
    </recommendedName>
</protein>
<dbReference type="InterPro" id="IPR015946">
    <property type="entry name" value="KH_dom-like_a/b"/>
</dbReference>
<dbReference type="NCBIfam" id="TIGR00082">
    <property type="entry name" value="rbfA"/>
    <property type="match status" value="1"/>
</dbReference>